<sequence length="212" mass="21796">MAEGIPLLTPLARRLEAVMFGRYERQYRLFAQAVTVVAAGLALAWGVFALGLLPLGAGATAVLSTAASVAVTAFVIVGLLQFLVLANVLERANEDVATEAAELEAAAERLEQTAEELEQSAEAVGDAAETVDDAADEVEGAAAETDTDGAAETATEARDRATEARATAETVEDAVEDAKAAATDVEETAAQKRERLAGAEGDGSDSDDADGQ</sequence>
<evidence type="ECO:0000256" key="1">
    <source>
        <dbReference type="SAM" id="MobiDB-lite"/>
    </source>
</evidence>
<evidence type="ECO:0008006" key="5">
    <source>
        <dbReference type="Google" id="ProtNLM"/>
    </source>
</evidence>
<dbReference type="Gene3D" id="1.10.287.950">
    <property type="entry name" value="Methyl-accepting chemotaxis protein"/>
    <property type="match status" value="1"/>
</dbReference>
<evidence type="ECO:0000313" key="4">
    <source>
        <dbReference type="Proteomes" id="UP001268864"/>
    </source>
</evidence>
<dbReference type="EMBL" id="JAMQOS010000003">
    <property type="protein sequence ID" value="MDS0282457.1"/>
    <property type="molecule type" value="Genomic_DNA"/>
</dbReference>
<feature type="compositionally biased region" description="Acidic residues" evidence="1">
    <location>
        <begin position="129"/>
        <end position="149"/>
    </location>
</feature>
<proteinExistence type="predicted"/>
<feature type="region of interest" description="Disordered" evidence="1">
    <location>
        <begin position="126"/>
        <end position="212"/>
    </location>
</feature>
<keyword evidence="2" id="KW-0812">Transmembrane</keyword>
<keyword evidence="2" id="KW-0472">Membrane</keyword>
<keyword evidence="2" id="KW-1133">Transmembrane helix</keyword>
<protein>
    <recommendedName>
        <fullName evidence="5">Methyl-accepting chemotaxis protein</fullName>
    </recommendedName>
</protein>
<comment type="caution">
    <text evidence="3">The sequence shown here is derived from an EMBL/GenBank/DDBJ whole genome shotgun (WGS) entry which is preliminary data.</text>
</comment>
<dbReference type="RefSeq" id="WP_310900289.1">
    <property type="nucleotide sequence ID" value="NZ_JAMQOS010000003.1"/>
</dbReference>
<gene>
    <name evidence="3" type="ORF">NDI86_10010</name>
</gene>
<feature type="compositionally biased region" description="Acidic residues" evidence="1">
    <location>
        <begin position="202"/>
        <end position="212"/>
    </location>
</feature>
<evidence type="ECO:0000256" key="2">
    <source>
        <dbReference type="SAM" id="Phobius"/>
    </source>
</evidence>
<dbReference type="Proteomes" id="UP001268864">
    <property type="component" value="Unassembled WGS sequence"/>
</dbReference>
<evidence type="ECO:0000313" key="3">
    <source>
        <dbReference type="EMBL" id="MDS0282457.1"/>
    </source>
</evidence>
<accession>A0ABU2FQC1</accession>
<feature type="transmembrane region" description="Helical" evidence="2">
    <location>
        <begin position="29"/>
        <end position="53"/>
    </location>
</feature>
<keyword evidence="4" id="KW-1185">Reference proteome</keyword>
<feature type="transmembrane region" description="Helical" evidence="2">
    <location>
        <begin position="59"/>
        <end position="85"/>
    </location>
</feature>
<organism evidence="3 4">
    <name type="scientific">Haloarcula onubensis</name>
    <dbReference type="NCBI Taxonomy" id="2950539"/>
    <lineage>
        <taxon>Archaea</taxon>
        <taxon>Methanobacteriati</taxon>
        <taxon>Methanobacteriota</taxon>
        <taxon>Stenosarchaea group</taxon>
        <taxon>Halobacteria</taxon>
        <taxon>Halobacteriales</taxon>
        <taxon>Haloarculaceae</taxon>
        <taxon>Haloarcula</taxon>
    </lineage>
</organism>
<name>A0ABU2FQC1_9EURY</name>
<reference evidence="3 4" key="1">
    <citation type="submission" date="2022-06" db="EMBL/GenBank/DDBJ databases">
        <title>Halomicroarcula sp. a new haloarchaeum isolate from saline soil.</title>
        <authorList>
            <person name="Strakova D."/>
            <person name="Galisteo C."/>
            <person name="Sanchez-Porro C."/>
            <person name="Ventosa A."/>
        </authorList>
    </citation>
    <scope>NUCLEOTIDE SEQUENCE [LARGE SCALE GENOMIC DNA]</scope>
    <source>
        <strain evidence="3 4">S3CR25-11</strain>
    </source>
</reference>